<comment type="caution">
    <text evidence="2">The sequence shown here is derived from an EMBL/GenBank/DDBJ whole genome shotgun (WGS) entry which is preliminary data.</text>
</comment>
<organism evidence="2 3">
    <name type="scientific">Acidiferrimicrobium australe</name>
    <dbReference type="NCBI Taxonomy" id="2664430"/>
    <lineage>
        <taxon>Bacteria</taxon>
        <taxon>Bacillati</taxon>
        <taxon>Actinomycetota</taxon>
        <taxon>Acidimicrobiia</taxon>
        <taxon>Acidimicrobiales</taxon>
        <taxon>Acidimicrobiaceae</taxon>
        <taxon>Acidiferrimicrobium</taxon>
    </lineage>
</organism>
<dbReference type="Proteomes" id="UP000437736">
    <property type="component" value="Unassembled WGS sequence"/>
</dbReference>
<evidence type="ECO:0000259" key="1">
    <source>
        <dbReference type="PROSITE" id="PS51787"/>
    </source>
</evidence>
<name>A0ABW9QVS9_9ACTN</name>
<dbReference type="InterPro" id="IPR046336">
    <property type="entry name" value="Lon_prtase_N_sf"/>
</dbReference>
<protein>
    <recommendedName>
        <fullName evidence="1">Lon N-terminal domain-containing protein</fullName>
    </recommendedName>
</protein>
<dbReference type="PROSITE" id="PS51787">
    <property type="entry name" value="LON_N"/>
    <property type="match status" value="1"/>
</dbReference>
<dbReference type="EMBL" id="WJHE01000634">
    <property type="protein sequence ID" value="MST33549.1"/>
    <property type="molecule type" value="Genomic_DNA"/>
</dbReference>
<keyword evidence="3" id="KW-1185">Reference proteome</keyword>
<gene>
    <name evidence="2" type="ORF">GHK86_12565</name>
</gene>
<dbReference type="Gene3D" id="2.30.130.40">
    <property type="entry name" value="LON domain-like"/>
    <property type="match status" value="1"/>
</dbReference>
<reference evidence="2 3" key="1">
    <citation type="submission" date="2019-11" db="EMBL/GenBank/DDBJ databases">
        <title>Acidiferrimicrobium australis gen. nov., sp. nov., an acidophilic and obligately heterotrophic, member of the Actinobacteria that catalyses dissimilatory oxido- reduction of iron isolated from metal-rich acidic water in Chile.</title>
        <authorList>
            <person name="Gonzalez D."/>
            <person name="Huber K."/>
            <person name="Hedrich S."/>
            <person name="Rojas-Villalobos C."/>
            <person name="Quatrini R."/>
            <person name="Dinamarca M.A."/>
            <person name="Schwarz A."/>
            <person name="Canales C."/>
            <person name="Nancucheo I."/>
        </authorList>
    </citation>
    <scope>NUCLEOTIDE SEQUENCE [LARGE SCALE GENOMIC DNA]</scope>
    <source>
        <strain evidence="2 3">USS-CCA1</strain>
    </source>
</reference>
<dbReference type="InterPro" id="IPR003111">
    <property type="entry name" value="Lon_prtase_N"/>
</dbReference>
<evidence type="ECO:0000313" key="2">
    <source>
        <dbReference type="EMBL" id="MST33549.1"/>
    </source>
</evidence>
<dbReference type="PANTHER" id="PTHR46732">
    <property type="entry name" value="ATP-DEPENDENT PROTEASE LA (LON) DOMAIN PROTEIN"/>
    <property type="match status" value="1"/>
</dbReference>
<dbReference type="InterPro" id="IPR015947">
    <property type="entry name" value="PUA-like_sf"/>
</dbReference>
<dbReference type="SMART" id="SM00464">
    <property type="entry name" value="LON"/>
    <property type="match status" value="1"/>
</dbReference>
<accession>A0ABW9QVS9</accession>
<dbReference type="SUPFAM" id="SSF88697">
    <property type="entry name" value="PUA domain-like"/>
    <property type="match status" value="1"/>
</dbReference>
<feature type="domain" description="Lon N-terminal" evidence="1">
    <location>
        <begin position="1"/>
        <end position="201"/>
    </location>
</feature>
<dbReference type="Pfam" id="PF02190">
    <property type="entry name" value="LON_substr_bdg"/>
    <property type="match status" value="1"/>
</dbReference>
<sequence>MRRLPLFPLGTVLVPTAVLPLHIFEPRYRALMADLAGGDDQPPGDAEFGVVLITRGSEVGGGDTRAGVGTVARLLEATRLPDGRWVIAVVGTRRFRVERWLPDAPYPLAEVDELDEQPWDTDDAGLLVATERRVRRALALAAEAGEPGVPVTFELDDDPAEAAWQLAALAPVGAHDRQRLLELDAHADRLRLTGGLVEEVAQLLARRLGGAE</sequence>
<evidence type="ECO:0000313" key="3">
    <source>
        <dbReference type="Proteomes" id="UP000437736"/>
    </source>
</evidence>
<proteinExistence type="predicted"/>
<dbReference type="PANTHER" id="PTHR46732:SF8">
    <property type="entry name" value="ATP-DEPENDENT PROTEASE LA (LON) DOMAIN PROTEIN"/>
    <property type="match status" value="1"/>
</dbReference>